<dbReference type="GO" id="GO:0015074">
    <property type="term" value="P:DNA integration"/>
    <property type="evidence" value="ECO:0007669"/>
    <property type="project" value="UniProtKB-KW"/>
</dbReference>
<dbReference type="RefSeq" id="WP_045082468.1">
    <property type="nucleotide sequence ID" value="NZ_JZSX01000001.1"/>
</dbReference>
<keyword evidence="1" id="KW-0229">DNA integration</keyword>
<dbReference type="PROSITE" id="PS51898">
    <property type="entry name" value="TYR_RECOMBINASE"/>
    <property type="match status" value="1"/>
</dbReference>
<reference evidence="4 5" key="1">
    <citation type="submission" date="2018-01" db="EMBL/GenBank/DDBJ databases">
        <title>Whole genome sequencing of Histamine producing bacteria.</title>
        <authorList>
            <person name="Butler K."/>
        </authorList>
    </citation>
    <scope>NUCLEOTIDE SEQUENCE [LARGE SCALE GENOMIC DNA]</scope>
    <source>
        <strain evidence="4 5">A2-1</strain>
    </source>
</reference>
<dbReference type="InterPro" id="IPR050090">
    <property type="entry name" value="Tyrosine_recombinase_XerCD"/>
</dbReference>
<feature type="domain" description="Tyr recombinase" evidence="3">
    <location>
        <begin position="173"/>
        <end position="333"/>
    </location>
</feature>
<proteinExistence type="predicted"/>
<evidence type="ECO:0000259" key="3">
    <source>
        <dbReference type="PROSITE" id="PS51898"/>
    </source>
</evidence>
<dbReference type="PANTHER" id="PTHR30349:SF93">
    <property type="entry name" value="FELS-2 PROPHAGE PROTEIN"/>
    <property type="match status" value="1"/>
</dbReference>
<name>A0A855SF59_PHOAN</name>
<dbReference type="Gene3D" id="1.10.443.10">
    <property type="entry name" value="Intergrase catalytic core"/>
    <property type="match status" value="1"/>
</dbReference>
<dbReference type="Pfam" id="PF24624">
    <property type="entry name" value="Int_N"/>
    <property type="match status" value="1"/>
</dbReference>
<comment type="caution">
    <text evidence="4">The sequence shown here is derived from an EMBL/GenBank/DDBJ whole genome shotgun (WGS) entry which is preliminary data.</text>
</comment>
<dbReference type="SUPFAM" id="SSF56349">
    <property type="entry name" value="DNA breaking-rejoining enzymes"/>
    <property type="match status" value="1"/>
</dbReference>
<dbReference type="GO" id="GO:0006310">
    <property type="term" value="P:DNA recombination"/>
    <property type="evidence" value="ECO:0007669"/>
    <property type="project" value="UniProtKB-KW"/>
</dbReference>
<gene>
    <name evidence="4" type="ORF">C0W41_05520</name>
</gene>
<dbReference type="InterPro" id="IPR057084">
    <property type="entry name" value="Int_N"/>
</dbReference>
<dbReference type="InterPro" id="IPR002104">
    <property type="entry name" value="Integrase_catalytic"/>
</dbReference>
<dbReference type="GO" id="GO:0003677">
    <property type="term" value="F:DNA binding"/>
    <property type="evidence" value="ECO:0007669"/>
    <property type="project" value="InterPro"/>
</dbReference>
<dbReference type="GeneID" id="61230075"/>
<protein>
    <submittedName>
        <fullName evidence="4">Integrase</fullName>
    </submittedName>
</protein>
<dbReference type="Pfam" id="PF00589">
    <property type="entry name" value="Phage_integrase"/>
    <property type="match status" value="1"/>
</dbReference>
<accession>A0A855SF59</accession>
<dbReference type="InterPro" id="IPR011010">
    <property type="entry name" value="DNA_brk_join_enz"/>
</dbReference>
<keyword evidence="2" id="KW-0233">DNA recombination</keyword>
<dbReference type="AlphaFoldDB" id="A0A855SF59"/>
<dbReference type="PANTHER" id="PTHR30349">
    <property type="entry name" value="PHAGE INTEGRASE-RELATED"/>
    <property type="match status" value="1"/>
</dbReference>
<evidence type="ECO:0000256" key="2">
    <source>
        <dbReference type="ARBA" id="ARBA00023172"/>
    </source>
</evidence>
<evidence type="ECO:0000313" key="4">
    <source>
        <dbReference type="EMBL" id="PSX08549.1"/>
    </source>
</evidence>
<sequence length="340" mass="38957">MAIRNLKDGSKKPWLCECYPSGRNGKRIRKRFATKGEAAAFERFTLTEVDDKPWLGEKDDNRRLLDLVNIWHSRHGSSLAKASETLRKLELITEGMGNPLAKNVTAKLFSEYREARLNGDNTNPNSNNKPISKRTCNYELTILGSVFSELIRLGEWKLAHPLTTVRPFRLHQQEMAYLTQEQIRHLLTVAAEHKNKDLIPIIKICLATGARFSEVESLTGSQLSKYKITFIKTKGKKNRTIPISIDLYNDIYKPCTGRLFQDSYKAVYRLLEKHFPELPKGQSSHVFRHTFASHFMMNGGNILVLQRILGHSNINQTMQYSHFAPDHLEDAILKNPLVNL</sequence>
<evidence type="ECO:0000313" key="5">
    <source>
        <dbReference type="Proteomes" id="UP000241440"/>
    </source>
</evidence>
<evidence type="ECO:0000256" key="1">
    <source>
        <dbReference type="ARBA" id="ARBA00022908"/>
    </source>
</evidence>
<dbReference type="EMBL" id="PYOY01000002">
    <property type="protein sequence ID" value="PSX08549.1"/>
    <property type="molecule type" value="Genomic_DNA"/>
</dbReference>
<dbReference type="CDD" id="cd00796">
    <property type="entry name" value="INT_Rci_Hp1_C"/>
    <property type="match status" value="1"/>
</dbReference>
<dbReference type="InterPro" id="IPR013762">
    <property type="entry name" value="Integrase-like_cat_sf"/>
</dbReference>
<dbReference type="Proteomes" id="UP000241440">
    <property type="component" value="Unassembled WGS sequence"/>
</dbReference>
<organism evidence="4 5">
    <name type="scientific">Photobacterium angustum</name>
    <dbReference type="NCBI Taxonomy" id="661"/>
    <lineage>
        <taxon>Bacteria</taxon>
        <taxon>Pseudomonadati</taxon>
        <taxon>Pseudomonadota</taxon>
        <taxon>Gammaproteobacteria</taxon>
        <taxon>Vibrionales</taxon>
        <taxon>Vibrionaceae</taxon>
        <taxon>Photobacterium</taxon>
    </lineage>
</organism>